<organism evidence="2 3">
    <name type="scientific">Flavobacterium cupreum</name>
    <dbReference type="NCBI Taxonomy" id="2133766"/>
    <lineage>
        <taxon>Bacteria</taxon>
        <taxon>Pseudomonadati</taxon>
        <taxon>Bacteroidota</taxon>
        <taxon>Flavobacteriia</taxon>
        <taxon>Flavobacteriales</taxon>
        <taxon>Flavobacteriaceae</taxon>
        <taxon>Flavobacterium</taxon>
    </lineage>
</organism>
<protein>
    <submittedName>
        <fullName evidence="2">Uncharacterized protein</fullName>
    </submittedName>
</protein>
<keyword evidence="1" id="KW-0472">Membrane</keyword>
<reference evidence="3" key="1">
    <citation type="journal article" date="2019" name="Syst. Appl. Microbiol.">
        <title>Flavobacterium circumlabens sp. nov. and Flavobacterium cupreum sp. nov., two psychrotrophic species isolated from Antarctic environmental samples.</title>
        <authorList>
            <person name="Kralova S."/>
            <person name="Busse H.-J."/>
            <person name="Svec P."/>
            <person name="Maslanova I."/>
            <person name="Stankova E."/>
            <person name="Bartak M."/>
            <person name="Sedlacek I."/>
        </authorList>
    </citation>
    <scope>NUCLEOTIDE SEQUENCE [LARGE SCALE GENOMIC DNA]</scope>
    <source>
        <strain evidence="3">CCM 8825</strain>
    </source>
</reference>
<keyword evidence="1" id="KW-0812">Transmembrane</keyword>
<feature type="transmembrane region" description="Helical" evidence="1">
    <location>
        <begin position="51"/>
        <end position="70"/>
    </location>
</feature>
<keyword evidence="3" id="KW-1185">Reference proteome</keyword>
<keyword evidence="1" id="KW-1133">Transmembrane helix</keyword>
<evidence type="ECO:0000313" key="3">
    <source>
        <dbReference type="Proteomes" id="UP000288102"/>
    </source>
</evidence>
<evidence type="ECO:0000256" key="1">
    <source>
        <dbReference type="SAM" id="Phobius"/>
    </source>
</evidence>
<name>A0A434A1X4_9FLAO</name>
<dbReference type="Proteomes" id="UP000288102">
    <property type="component" value="Unassembled WGS sequence"/>
</dbReference>
<dbReference type="EMBL" id="QWDM01000018">
    <property type="protein sequence ID" value="RUT68345.1"/>
    <property type="molecule type" value="Genomic_DNA"/>
</dbReference>
<comment type="caution">
    <text evidence="2">The sequence shown here is derived from an EMBL/GenBank/DDBJ whole genome shotgun (WGS) entry which is preliminary data.</text>
</comment>
<proteinExistence type="predicted"/>
<gene>
    <name evidence="2" type="ORF">D0817_21710</name>
</gene>
<evidence type="ECO:0000313" key="2">
    <source>
        <dbReference type="EMBL" id="RUT68345.1"/>
    </source>
</evidence>
<accession>A0A434A1X4</accession>
<dbReference type="AlphaFoldDB" id="A0A434A1X4"/>
<sequence length="80" mass="9503">MKFYSYATAIRFKGAIILNQSKNNGCERIKTTLSLLYQIAEVFYYSQLRKILYLVFNFIGIYLQTFTKIYNEKKYSTCIV</sequence>